<reference evidence="2 3" key="1">
    <citation type="submission" date="2018-06" db="EMBL/GenBank/DDBJ databases">
        <title>Genome analysis of cellulolytic fungus Trichoderma lentiforme CFAM-422.</title>
        <authorList>
            <person name="Steindorff A.S."/>
            <person name="Formighieri E.F."/>
            <person name="Midorikawa G.E.O."/>
            <person name="Tamietti M.S."/>
            <person name="Ramos E.Z."/>
            <person name="Silva A.S."/>
            <person name="Bon E.P.S."/>
            <person name="Mendes T.D."/>
            <person name="Damaso M.C.T."/>
            <person name="Favaro L.C.L."/>
        </authorList>
    </citation>
    <scope>NUCLEOTIDE SEQUENCE [LARGE SCALE GENOMIC DNA]</scope>
    <source>
        <strain evidence="2 3">CFAM-422</strain>
    </source>
</reference>
<evidence type="ECO:0000313" key="3">
    <source>
        <dbReference type="Proteomes" id="UP000801864"/>
    </source>
</evidence>
<proteinExistence type="predicted"/>
<gene>
    <name evidence="2" type="ORF">CFAM422_006023</name>
</gene>
<feature type="region of interest" description="Disordered" evidence="1">
    <location>
        <begin position="1"/>
        <end position="44"/>
    </location>
</feature>
<protein>
    <submittedName>
        <fullName evidence="2">Uncharacterized protein</fullName>
    </submittedName>
</protein>
<accession>A0A9P4XFX8</accession>
<evidence type="ECO:0000256" key="1">
    <source>
        <dbReference type="SAM" id="MobiDB-lite"/>
    </source>
</evidence>
<feature type="compositionally biased region" description="Basic and acidic residues" evidence="1">
    <location>
        <begin position="21"/>
        <end position="36"/>
    </location>
</feature>
<organism evidence="2 3">
    <name type="scientific">Trichoderma lentiforme</name>
    <dbReference type="NCBI Taxonomy" id="1567552"/>
    <lineage>
        <taxon>Eukaryota</taxon>
        <taxon>Fungi</taxon>
        <taxon>Dikarya</taxon>
        <taxon>Ascomycota</taxon>
        <taxon>Pezizomycotina</taxon>
        <taxon>Sordariomycetes</taxon>
        <taxon>Hypocreomycetidae</taxon>
        <taxon>Hypocreales</taxon>
        <taxon>Hypocreaceae</taxon>
        <taxon>Trichoderma</taxon>
    </lineage>
</organism>
<dbReference type="EMBL" id="QLNT01000009">
    <property type="protein sequence ID" value="KAF3071920.1"/>
    <property type="molecule type" value="Genomic_DNA"/>
</dbReference>
<keyword evidence="3" id="KW-1185">Reference proteome</keyword>
<comment type="caution">
    <text evidence="2">The sequence shown here is derived from an EMBL/GenBank/DDBJ whole genome shotgun (WGS) entry which is preliminary data.</text>
</comment>
<sequence>MCKNGYEHRLAKAQTRTRAPNRRDCRRESPAHRHDATAAAGGSTCPRAEMDGLIALSCMTEAAENGKEGHPRQGAWPCRSPWPGSAPLLGPLPEHSMRSPVVVSRIGQGLRGGGESAVCAKFEESEPSGHFHQGLPDLAPCCAGSFPSSTLIHARPVEDFGFLWLHASYEHTSGRDSEESGVAANHHLGSSRC</sequence>
<feature type="compositionally biased region" description="Basic and acidic residues" evidence="1">
    <location>
        <begin position="1"/>
        <end position="10"/>
    </location>
</feature>
<dbReference type="AlphaFoldDB" id="A0A9P4XFX8"/>
<dbReference type="Proteomes" id="UP000801864">
    <property type="component" value="Unassembled WGS sequence"/>
</dbReference>
<evidence type="ECO:0000313" key="2">
    <source>
        <dbReference type="EMBL" id="KAF3071920.1"/>
    </source>
</evidence>
<feature type="region of interest" description="Disordered" evidence="1">
    <location>
        <begin position="174"/>
        <end position="193"/>
    </location>
</feature>
<name>A0A9P4XFX8_9HYPO</name>